<evidence type="ECO:0000313" key="3">
    <source>
        <dbReference type="Proteomes" id="UP001167796"/>
    </source>
</evidence>
<proteinExistence type="predicted"/>
<name>A0ABT9A721_9BACT</name>
<dbReference type="RefSeq" id="WP_305010339.1">
    <property type="nucleotide sequence ID" value="NZ_JAUQSX010000002.1"/>
</dbReference>
<feature type="chain" id="PRO_5047532247" description="Lipoprotein" evidence="1">
    <location>
        <begin position="26"/>
        <end position="177"/>
    </location>
</feature>
<evidence type="ECO:0000256" key="1">
    <source>
        <dbReference type="SAM" id="SignalP"/>
    </source>
</evidence>
<comment type="caution">
    <text evidence="2">The sequence shown here is derived from an EMBL/GenBank/DDBJ whole genome shotgun (WGS) entry which is preliminary data.</text>
</comment>
<evidence type="ECO:0008006" key="4">
    <source>
        <dbReference type="Google" id="ProtNLM"/>
    </source>
</evidence>
<protein>
    <recommendedName>
        <fullName evidence="4">Lipoprotein</fullName>
    </recommendedName>
</protein>
<reference evidence="2" key="1">
    <citation type="submission" date="2023-07" db="EMBL/GenBank/DDBJ databases">
        <authorList>
            <person name="Kim M.K."/>
        </authorList>
    </citation>
    <scope>NUCLEOTIDE SEQUENCE</scope>
    <source>
        <strain evidence="2">M29</strain>
    </source>
</reference>
<sequence length="177" mass="18965">MALSHSLRLSAFALLSTALWGGCCANNECEAEDPLADAVKLRFSSRYAVNDLDTLTILRYPKDTTGIVRPETVTLVRGAAPVGGDSILINNNTPFARVANANLANYLYVVQYLAHPGGINKGVPTTAFVINGIRIQGRLVADGCCTTYINTTKTVAYDSSGVTKSVNLKEKPYLLIP</sequence>
<gene>
    <name evidence="2" type="ORF">Q5H92_04715</name>
</gene>
<accession>A0ABT9A721</accession>
<dbReference type="EMBL" id="JAUQSX010000002">
    <property type="protein sequence ID" value="MDO7845648.1"/>
    <property type="molecule type" value="Genomic_DNA"/>
</dbReference>
<feature type="signal peptide" evidence="1">
    <location>
        <begin position="1"/>
        <end position="25"/>
    </location>
</feature>
<evidence type="ECO:0000313" key="2">
    <source>
        <dbReference type="EMBL" id="MDO7845648.1"/>
    </source>
</evidence>
<keyword evidence="3" id="KW-1185">Reference proteome</keyword>
<organism evidence="2 3">
    <name type="scientific">Hymenobacter mellowenesis</name>
    <dbReference type="NCBI Taxonomy" id="3063995"/>
    <lineage>
        <taxon>Bacteria</taxon>
        <taxon>Pseudomonadati</taxon>
        <taxon>Bacteroidota</taxon>
        <taxon>Cytophagia</taxon>
        <taxon>Cytophagales</taxon>
        <taxon>Hymenobacteraceae</taxon>
        <taxon>Hymenobacter</taxon>
    </lineage>
</organism>
<keyword evidence="1" id="KW-0732">Signal</keyword>
<dbReference type="Proteomes" id="UP001167796">
    <property type="component" value="Unassembled WGS sequence"/>
</dbReference>